<dbReference type="InterPro" id="IPR013498">
    <property type="entry name" value="Topo_IA_Znf"/>
</dbReference>
<dbReference type="Proteomes" id="UP000095039">
    <property type="component" value="Unassembled WGS sequence"/>
</dbReference>
<evidence type="ECO:0000313" key="2">
    <source>
        <dbReference type="EMBL" id="OEE59583.1"/>
    </source>
</evidence>
<dbReference type="GO" id="GO:0005694">
    <property type="term" value="C:chromosome"/>
    <property type="evidence" value="ECO:0007669"/>
    <property type="project" value="InterPro"/>
</dbReference>
<dbReference type="EMBL" id="AJWN02000081">
    <property type="protein sequence ID" value="OEE59583.1"/>
    <property type="molecule type" value="Genomic_DNA"/>
</dbReference>
<keyword evidence="3" id="KW-1185">Reference proteome</keyword>
<dbReference type="PANTHER" id="PTHR42785">
    <property type="entry name" value="DNA TOPOISOMERASE, TYPE IA, CORE"/>
    <property type="match status" value="1"/>
</dbReference>
<reference evidence="2 3" key="1">
    <citation type="journal article" date="2012" name="Science">
        <title>Ecological populations of bacteria act as socially cohesive units of antibiotic production and resistance.</title>
        <authorList>
            <person name="Cordero O.X."/>
            <person name="Wildschutte H."/>
            <person name="Kirkup B."/>
            <person name="Proehl S."/>
            <person name="Ngo L."/>
            <person name="Hussain F."/>
            <person name="Le Roux F."/>
            <person name="Mincer T."/>
            <person name="Polz M.F."/>
        </authorList>
    </citation>
    <scope>NUCLEOTIDE SEQUENCE [LARGE SCALE GENOMIC DNA]</scope>
    <source>
        <strain evidence="2 3">FF-454</strain>
    </source>
</reference>
<comment type="caution">
    <text evidence="2">The sequence shown here is derived from an EMBL/GenBank/DDBJ whole genome shotgun (WGS) entry which is preliminary data.</text>
</comment>
<dbReference type="RefSeq" id="WP_016960947.1">
    <property type="nucleotide sequence ID" value="NZ_AJWN02000081.1"/>
</dbReference>
<feature type="domain" description="DNA topoisomerase type IA zn finger" evidence="1">
    <location>
        <begin position="70"/>
        <end position="102"/>
    </location>
</feature>
<feature type="domain" description="DNA topoisomerase type IA zn finger" evidence="1">
    <location>
        <begin position="21"/>
        <end position="57"/>
    </location>
</feature>
<dbReference type="InterPro" id="IPR000380">
    <property type="entry name" value="Topo_IA"/>
</dbReference>
<dbReference type="AlphaFoldDB" id="A0A1E5C273"/>
<dbReference type="SUPFAM" id="SSF57783">
    <property type="entry name" value="Zinc beta-ribbon"/>
    <property type="match status" value="2"/>
</dbReference>
<proteinExistence type="predicted"/>
<dbReference type="GO" id="GO:0003677">
    <property type="term" value="F:DNA binding"/>
    <property type="evidence" value="ECO:0007669"/>
    <property type="project" value="InterPro"/>
</dbReference>
<evidence type="ECO:0000259" key="1">
    <source>
        <dbReference type="Pfam" id="PF01396"/>
    </source>
</evidence>
<dbReference type="GO" id="GO:0006265">
    <property type="term" value="P:DNA topological change"/>
    <property type="evidence" value="ECO:0007669"/>
    <property type="project" value="InterPro"/>
</dbReference>
<evidence type="ECO:0000313" key="3">
    <source>
        <dbReference type="Proteomes" id="UP000095039"/>
    </source>
</evidence>
<organism evidence="2 3">
    <name type="scientific">Enterovibrio norvegicus FF-454</name>
    <dbReference type="NCBI Taxonomy" id="1185651"/>
    <lineage>
        <taxon>Bacteria</taxon>
        <taxon>Pseudomonadati</taxon>
        <taxon>Pseudomonadota</taxon>
        <taxon>Gammaproteobacteria</taxon>
        <taxon>Vibrionales</taxon>
        <taxon>Vibrionaceae</taxon>
        <taxon>Enterovibrio</taxon>
    </lineage>
</organism>
<dbReference type="Gene3D" id="3.30.65.10">
    <property type="entry name" value="Bacterial Topoisomerase I, domain 1"/>
    <property type="match status" value="3"/>
</dbReference>
<feature type="domain" description="DNA topoisomerase type IA zn finger" evidence="1">
    <location>
        <begin position="114"/>
        <end position="152"/>
    </location>
</feature>
<dbReference type="Pfam" id="PF01396">
    <property type="entry name" value="Zn_ribbon_Top1"/>
    <property type="match status" value="3"/>
</dbReference>
<accession>A0A1E5C273</accession>
<gene>
    <name evidence="2" type="ORF">A1OK_13880</name>
</gene>
<dbReference type="PANTHER" id="PTHR42785:SF1">
    <property type="entry name" value="DNA TOPOISOMERASE"/>
    <property type="match status" value="1"/>
</dbReference>
<sequence length="188" mass="20468">MAGKIDESLFSAHEHALEQEERCPQCGSVLVIRHSKRGPFKACSAHPDCDFTESLNHNDGHVVKALGLPCPECSSELVLRQGRFGMFIGCSSYPVCQHIEKRDQASEGGDGIDVACPECKTGALHEKKSRFGKVFYACDGYPKCKFAVNLKPIKGVCEICGYPLLLEKTLAAGAFKVCASKKCQQKQG</sequence>
<protein>
    <submittedName>
        <fullName evidence="2">DNA topoisomerase</fullName>
    </submittedName>
</protein>
<dbReference type="GO" id="GO:0003917">
    <property type="term" value="F:DNA topoisomerase type I (single strand cut, ATP-independent) activity"/>
    <property type="evidence" value="ECO:0007669"/>
    <property type="project" value="InterPro"/>
</dbReference>
<name>A0A1E5C273_9GAMM</name>